<evidence type="ECO:0000256" key="4">
    <source>
        <dbReference type="ARBA" id="ARBA00051722"/>
    </source>
</evidence>
<gene>
    <name evidence="5" type="ORF">HIV01_006030</name>
</gene>
<evidence type="ECO:0000256" key="1">
    <source>
        <dbReference type="ARBA" id="ARBA00005750"/>
    </source>
</evidence>
<dbReference type="InterPro" id="IPR016667">
    <property type="entry name" value="Caps_polysacc_synth_CpsB/CapC"/>
</dbReference>
<evidence type="ECO:0000313" key="5">
    <source>
        <dbReference type="EMBL" id="QSX76056.1"/>
    </source>
</evidence>
<dbReference type="InterPro" id="IPR016195">
    <property type="entry name" value="Pol/histidinol_Pase-like"/>
</dbReference>
<dbReference type="Gene3D" id="3.20.20.140">
    <property type="entry name" value="Metal-dependent hydrolases"/>
    <property type="match status" value="1"/>
</dbReference>
<organism evidence="5 6">
    <name type="scientific">Lysobacter arenosi</name>
    <dbReference type="NCBI Taxonomy" id="2795387"/>
    <lineage>
        <taxon>Bacteria</taxon>
        <taxon>Pseudomonadati</taxon>
        <taxon>Pseudomonadota</taxon>
        <taxon>Gammaproteobacteria</taxon>
        <taxon>Lysobacterales</taxon>
        <taxon>Lysobacteraceae</taxon>
        <taxon>Lysobacter</taxon>
    </lineage>
</organism>
<dbReference type="PANTHER" id="PTHR39181:SF1">
    <property type="entry name" value="TYROSINE-PROTEIN PHOSPHATASE YWQE"/>
    <property type="match status" value="1"/>
</dbReference>
<dbReference type="Proteomes" id="UP000663400">
    <property type="component" value="Chromosome"/>
</dbReference>
<dbReference type="PIRSF" id="PIRSF016557">
    <property type="entry name" value="Caps_synth_CpsB"/>
    <property type="match status" value="1"/>
</dbReference>
<keyword evidence="6" id="KW-1185">Reference proteome</keyword>
<protein>
    <recommendedName>
        <fullName evidence="2">protein-tyrosine-phosphatase</fullName>
        <ecNumber evidence="2">3.1.3.48</ecNumber>
    </recommendedName>
</protein>
<name>A0ABX7RFM8_9GAMM</name>
<dbReference type="SUPFAM" id="SSF89550">
    <property type="entry name" value="PHP domain-like"/>
    <property type="match status" value="1"/>
</dbReference>
<evidence type="ECO:0000256" key="2">
    <source>
        <dbReference type="ARBA" id="ARBA00013064"/>
    </source>
</evidence>
<comment type="catalytic activity">
    <reaction evidence="4">
        <text>O-phospho-L-tyrosyl-[protein] + H2O = L-tyrosyl-[protein] + phosphate</text>
        <dbReference type="Rhea" id="RHEA:10684"/>
        <dbReference type="Rhea" id="RHEA-COMP:10136"/>
        <dbReference type="Rhea" id="RHEA-COMP:20101"/>
        <dbReference type="ChEBI" id="CHEBI:15377"/>
        <dbReference type="ChEBI" id="CHEBI:43474"/>
        <dbReference type="ChEBI" id="CHEBI:46858"/>
        <dbReference type="ChEBI" id="CHEBI:61978"/>
        <dbReference type="EC" id="3.1.3.48"/>
    </reaction>
</comment>
<reference evidence="5 6" key="1">
    <citation type="submission" date="2021-02" db="EMBL/GenBank/DDBJ databases">
        <title>Lysobacter arenosi sp. nov., isolated from soil of gangwondo yeongwol, south Korea.</title>
        <authorList>
            <person name="Kim K.R."/>
            <person name="Kim K.H."/>
            <person name="Jeon C.O."/>
        </authorList>
    </citation>
    <scope>NUCLEOTIDE SEQUENCE [LARGE SCALE GENOMIC DNA]</scope>
    <source>
        <strain evidence="5 6">R7</strain>
    </source>
</reference>
<proteinExistence type="inferred from homology"/>
<evidence type="ECO:0000313" key="6">
    <source>
        <dbReference type="Proteomes" id="UP000663400"/>
    </source>
</evidence>
<keyword evidence="3" id="KW-0378">Hydrolase</keyword>
<evidence type="ECO:0000256" key="3">
    <source>
        <dbReference type="ARBA" id="ARBA00022801"/>
    </source>
</evidence>
<dbReference type="EMBL" id="CP071517">
    <property type="protein sequence ID" value="QSX76056.1"/>
    <property type="molecule type" value="Genomic_DNA"/>
</dbReference>
<dbReference type="PANTHER" id="PTHR39181">
    <property type="entry name" value="TYROSINE-PROTEIN PHOSPHATASE YWQE"/>
    <property type="match status" value="1"/>
</dbReference>
<sequence>MFDLHCHLLPAIDDGAVDLDMALEMARMAAADGIVTVACTPHIYPGMYENTADGIRAAIAAFQAELDERGIALRLVEGADVHLDPNLIEGIRSGRVPTLAGSRYLLLEPPHHVAPPRFEEAVFDLMAAGFVPVITHPERLTWVETHYDVFARLADRGAWMQITAGAMTGRYGRRVKYWGERFVGEGLCMILATDAHHPQRRPPLLAEAREAAAALVGMEEAVHMVDTRTRGIVDDLAPDQLPPALFRQAGFRPQVRGPSASAGEGVLGRWLRSIRGK</sequence>
<accession>A0ABX7RFM8</accession>
<comment type="similarity">
    <text evidence="1">Belongs to the metallo-dependent hydrolases superfamily. CpsB/CapC family.</text>
</comment>
<dbReference type="EC" id="3.1.3.48" evidence="2"/>
<dbReference type="RefSeq" id="WP_200605421.1">
    <property type="nucleotide sequence ID" value="NZ_CP071517.1"/>
</dbReference>
<dbReference type="Pfam" id="PF19567">
    <property type="entry name" value="CpsB_CapC"/>
    <property type="match status" value="1"/>
</dbReference>